<organism evidence="10 11">
    <name type="scientific">Ideonella paludis</name>
    <dbReference type="NCBI Taxonomy" id="1233411"/>
    <lineage>
        <taxon>Bacteria</taxon>
        <taxon>Pseudomonadati</taxon>
        <taxon>Pseudomonadota</taxon>
        <taxon>Betaproteobacteria</taxon>
        <taxon>Burkholderiales</taxon>
        <taxon>Sphaerotilaceae</taxon>
        <taxon>Ideonella</taxon>
    </lineage>
</organism>
<gene>
    <name evidence="10" type="ORF">KAK11_02070</name>
</gene>
<keyword evidence="4" id="KW-0521">NADP</keyword>
<feature type="domain" description="Alanine dehydrogenase/pyridine nucleotide transhydrogenase NAD(H)-binding" evidence="8">
    <location>
        <begin position="145"/>
        <end position="319"/>
    </location>
</feature>
<comment type="caution">
    <text evidence="10">The sequence shown here is derived from an EMBL/GenBank/DDBJ whole genome shotgun (WGS) entry which is preliminary data.</text>
</comment>
<dbReference type="Proteomes" id="UP000672097">
    <property type="component" value="Unassembled WGS sequence"/>
</dbReference>
<dbReference type="CDD" id="cd05304">
    <property type="entry name" value="Rubrum_tdh"/>
    <property type="match status" value="1"/>
</dbReference>
<evidence type="ECO:0000259" key="9">
    <source>
        <dbReference type="SMART" id="SM01003"/>
    </source>
</evidence>
<dbReference type="SUPFAM" id="SSF51735">
    <property type="entry name" value="NAD(P)-binding Rossmann-fold domains"/>
    <property type="match status" value="1"/>
</dbReference>
<dbReference type="Pfam" id="PF05222">
    <property type="entry name" value="AlaDh_PNT_N"/>
    <property type="match status" value="1"/>
</dbReference>
<dbReference type="InterPro" id="IPR036291">
    <property type="entry name" value="NAD(P)-bd_dom_sf"/>
</dbReference>
<feature type="domain" description="Alanine dehydrogenase/pyridine nucleotide transhydrogenase N-terminal" evidence="9">
    <location>
        <begin position="4"/>
        <end position="136"/>
    </location>
</feature>
<dbReference type="EC" id="7.1.1.1" evidence="2"/>
<dbReference type="Pfam" id="PF01262">
    <property type="entry name" value="AlaDh_PNT_C"/>
    <property type="match status" value="1"/>
</dbReference>
<dbReference type="SMART" id="SM01002">
    <property type="entry name" value="AlaDh_PNT_C"/>
    <property type="match status" value="1"/>
</dbReference>
<accession>A0ABS5DSL3</accession>
<dbReference type="RefSeq" id="WP_210805646.1">
    <property type="nucleotide sequence ID" value="NZ_JAGQDG010000001.1"/>
</dbReference>
<dbReference type="SUPFAM" id="SSF52283">
    <property type="entry name" value="Formate/glycerate dehydrogenase catalytic domain-like"/>
    <property type="match status" value="1"/>
</dbReference>
<evidence type="ECO:0000313" key="10">
    <source>
        <dbReference type="EMBL" id="MBQ0934097.1"/>
    </source>
</evidence>
<dbReference type="EMBL" id="JAGQDG010000001">
    <property type="protein sequence ID" value="MBQ0934097.1"/>
    <property type="molecule type" value="Genomic_DNA"/>
</dbReference>
<evidence type="ECO:0000256" key="1">
    <source>
        <dbReference type="ARBA" id="ARBA00003943"/>
    </source>
</evidence>
<evidence type="ECO:0000256" key="7">
    <source>
        <dbReference type="ARBA" id="ARBA00048202"/>
    </source>
</evidence>
<dbReference type="PANTHER" id="PTHR10160:SF19">
    <property type="entry name" value="PROTON-TRANSLOCATING NAD(P)(+) TRANSHYDROGENASE"/>
    <property type="match status" value="1"/>
</dbReference>
<dbReference type="InterPro" id="IPR007698">
    <property type="entry name" value="AlaDH/PNT_NAD(H)-bd"/>
</dbReference>
<evidence type="ECO:0000313" key="11">
    <source>
        <dbReference type="Proteomes" id="UP000672097"/>
    </source>
</evidence>
<reference evidence="10 11" key="1">
    <citation type="submission" date="2021-04" db="EMBL/GenBank/DDBJ databases">
        <title>The genome sequence of type strain Ideonella paludis KCTC 32238.</title>
        <authorList>
            <person name="Liu Y."/>
        </authorList>
    </citation>
    <scope>NUCLEOTIDE SEQUENCE [LARGE SCALE GENOMIC DNA]</scope>
    <source>
        <strain evidence="10 11">KCTC 32238</strain>
    </source>
</reference>
<dbReference type="InterPro" id="IPR007886">
    <property type="entry name" value="AlaDH/PNT_N"/>
</dbReference>
<keyword evidence="11" id="KW-1185">Reference proteome</keyword>
<keyword evidence="6" id="KW-0520">NAD</keyword>
<keyword evidence="3" id="KW-0547">Nucleotide-binding</keyword>
<evidence type="ECO:0000256" key="5">
    <source>
        <dbReference type="ARBA" id="ARBA00022967"/>
    </source>
</evidence>
<dbReference type="SMART" id="SM01003">
    <property type="entry name" value="AlaDh_PNT_N"/>
    <property type="match status" value="1"/>
</dbReference>
<dbReference type="PANTHER" id="PTHR10160">
    <property type="entry name" value="NAD(P) TRANSHYDROGENASE"/>
    <property type="match status" value="1"/>
</dbReference>
<evidence type="ECO:0000256" key="3">
    <source>
        <dbReference type="ARBA" id="ARBA00022741"/>
    </source>
</evidence>
<keyword evidence="5" id="KW-1278">Translocase</keyword>
<evidence type="ECO:0000259" key="8">
    <source>
        <dbReference type="SMART" id="SM01002"/>
    </source>
</evidence>
<comment type="catalytic activity">
    <reaction evidence="7">
        <text>NAD(+) + NADPH + H(+)(in) = NADH + NADP(+) + H(+)(out)</text>
        <dbReference type="Rhea" id="RHEA:47992"/>
        <dbReference type="ChEBI" id="CHEBI:15378"/>
        <dbReference type="ChEBI" id="CHEBI:57540"/>
        <dbReference type="ChEBI" id="CHEBI:57783"/>
        <dbReference type="ChEBI" id="CHEBI:57945"/>
        <dbReference type="ChEBI" id="CHEBI:58349"/>
        <dbReference type="EC" id="7.1.1.1"/>
    </reaction>
</comment>
<comment type="function">
    <text evidence="1">The transhydrogenation between NADH and NADP is coupled to respiration and ATP hydrolysis and functions as a proton pump across the membrane.</text>
</comment>
<proteinExistence type="predicted"/>
<protein>
    <recommendedName>
        <fullName evidence="2">proton-translocating NAD(P)(+) transhydrogenase</fullName>
        <ecNumber evidence="2">7.1.1.1</ecNumber>
    </recommendedName>
</protein>
<sequence>MLIGVPLETAAGETRVAVTPETAKKYVAQGHTVQVQSGAGVAASITDAAFEAVGATIVDRNAALGAELVLKVQRPSADELALMKPGAVLVGMLNPFDKDGLSQMANAGLTSFALEAAPRTTRAQSMDVLSSQANIAGYKAVIMAADRYQKFFPMLMTAAGTVKAARVVILGVGVAGLQAIATAKRLGAVIEASDVRPSVKEQVESLGAKFIDVPYETAEEKEAAEGVGGYARPMPQSWLDRQKVEVAKRVAAADVVISTALIPGRAAPVLVTEDMVKAMKPGSVIIDIAAGKGPNGHDGNCPLTEAGKTVTKHGVHIVGETNLPALVAADASALYARNVLDFLKLVLTKDARFEMPTDDDIVTACLMTQAGQVKRT</sequence>
<dbReference type="Gene3D" id="3.40.50.720">
    <property type="entry name" value="NAD(P)-binding Rossmann-like Domain"/>
    <property type="match status" value="2"/>
</dbReference>
<name>A0ABS5DSL3_9BURK</name>
<evidence type="ECO:0000256" key="4">
    <source>
        <dbReference type="ARBA" id="ARBA00022857"/>
    </source>
</evidence>
<evidence type="ECO:0000256" key="6">
    <source>
        <dbReference type="ARBA" id="ARBA00023027"/>
    </source>
</evidence>
<evidence type="ECO:0000256" key="2">
    <source>
        <dbReference type="ARBA" id="ARBA00012943"/>
    </source>
</evidence>